<dbReference type="Gene3D" id="3.30.1050.10">
    <property type="entry name" value="SCP2 sterol-binding domain"/>
    <property type="match status" value="1"/>
</dbReference>
<reference evidence="6 7" key="1">
    <citation type="submission" date="2024-02" db="EMBL/GenBank/DDBJ databases">
        <title>Bacterial strain from lacustrine sediment.</title>
        <authorList>
            <person name="Petit C."/>
            <person name="Fadhlaoui K."/>
        </authorList>
    </citation>
    <scope>NUCLEOTIDE SEQUENCE [LARGE SCALE GENOMIC DNA]</scope>
    <source>
        <strain evidence="6 7">IPX-CK</strain>
    </source>
</reference>
<evidence type="ECO:0000259" key="4">
    <source>
        <dbReference type="Pfam" id="PF02036"/>
    </source>
</evidence>
<dbReference type="PANTHER" id="PTHR43278:SF2">
    <property type="entry name" value="IRON-SULFUR FLAVOPROTEIN"/>
    <property type="match status" value="1"/>
</dbReference>
<dbReference type="SUPFAM" id="SSF52218">
    <property type="entry name" value="Flavoproteins"/>
    <property type="match status" value="1"/>
</dbReference>
<dbReference type="Gene3D" id="3.40.50.360">
    <property type="match status" value="1"/>
</dbReference>
<feature type="transmembrane region" description="Helical" evidence="3">
    <location>
        <begin position="495"/>
        <end position="517"/>
    </location>
</feature>
<dbReference type="InterPro" id="IPR051796">
    <property type="entry name" value="ISF_SsuE-like"/>
</dbReference>
<keyword evidence="3" id="KW-0812">Transmembrane</keyword>
<dbReference type="EMBL" id="CP146256">
    <property type="protein sequence ID" value="XAH75542.1"/>
    <property type="molecule type" value="Genomic_DNA"/>
</dbReference>
<dbReference type="SUPFAM" id="SSF55718">
    <property type="entry name" value="SCP-like"/>
    <property type="match status" value="1"/>
</dbReference>
<keyword evidence="2" id="KW-0288">FMN</keyword>
<dbReference type="Pfam" id="PF03358">
    <property type="entry name" value="FMN_red"/>
    <property type="match status" value="1"/>
</dbReference>
<evidence type="ECO:0000256" key="2">
    <source>
        <dbReference type="ARBA" id="ARBA00022643"/>
    </source>
</evidence>
<evidence type="ECO:0000313" key="6">
    <source>
        <dbReference type="EMBL" id="XAH75542.1"/>
    </source>
</evidence>
<sequence length="531" mass="58765">MKVLVVNGSPKGERSNTMCLTRAFLDGAGWSDAEIIDVAQAGIKACLGCFACWNKTPGKCVIDDGMDKILSKIIAADVIIWSFPLYYFGVPGGLKNLIDRQLPLNLPFMEEKNESGGHPARYDLSHQKNVVISTCGFWTHKGNYEAVTAMFDHFCGKGNYATIYCGQGELFRIPELKARTNTYLELVCCAGAEYAAGGIHAGTQAELAEPLYPRNIFEKMADASWGIAKDGDSGTPADDSLNFTTQMAALYKPDGVERIIEFYYTDIEKTYQILLKKQGSEVITDDFKPYTTRIETPYSVWRSIARGEISGQEALFQRLYKVTGDFSLMLKWDDLFGEQTLPKRSEHKTTHKTNMVLLLAPWIVIWIAMAINSVVGGAIGIAVAALIPLLWIKFRPVVYEQISIPIVAGLSLAVLLGVDVRLIVSASYLIFGLMWFTGAFPEVPLTAYYSAEGYGGERAFENPLFISTNRILTIAWGVLYLVTPIWTYILMGTVLSPYVGLINSVLPALMGAFTAWFQKWYPSRYASGGTI</sequence>
<feature type="transmembrane region" description="Helical" evidence="3">
    <location>
        <begin position="404"/>
        <end position="424"/>
    </location>
</feature>
<dbReference type="RefSeq" id="WP_342759108.1">
    <property type="nucleotide sequence ID" value="NZ_CP146256.1"/>
</dbReference>
<keyword evidence="3" id="KW-1133">Transmembrane helix</keyword>
<keyword evidence="3" id="KW-0472">Membrane</keyword>
<dbReference type="PANTHER" id="PTHR43278">
    <property type="entry name" value="NAD(P)H-DEPENDENT FMN-CONTAINING OXIDOREDUCTASE YWQN-RELATED"/>
    <property type="match status" value="1"/>
</dbReference>
<dbReference type="Proteomes" id="UP001451571">
    <property type="component" value="Chromosome"/>
</dbReference>
<proteinExistence type="predicted"/>
<feature type="transmembrane region" description="Helical" evidence="3">
    <location>
        <begin position="471"/>
        <end position="489"/>
    </location>
</feature>
<feature type="transmembrane region" description="Helical" evidence="3">
    <location>
        <begin position="430"/>
        <end position="451"/>
    </location>
</feature>
<gene>
    <name evidence="6" type="ORF">V6984_07220</name>
</gene>
<dbReference type="InterPro" id="IPR005025">
    <property type="entry name" value="FMN_Rdtase-like_dom"/>
</dbReference>
<keyword evidence="1" id="KW-0285">Flavoprotein</keyword>
<organism evidence="6 7">
    <name type="scientific">Kineothrix sedimenti</name>
    <dbReference type="NCBI Taxonomy" id="3123317"/>
    <lineage>
        <taxon>Bacteria</taxon>
        <taxon>Bacillati</taxon>
        <taxon>Bacillota</taxon>
        <taxon>Clostridia</taxon>
        <taxon>Lachnospirales</taxon>
        <taxon>Lachnospiraceae</taxon>
        <taxon>Kineothrix</taxon>
    </lineage>
</organism>
<dbReference type="InterPro" id="IPR003033">
    <property type="entry name" value="SCP2_sterol-bd_dom"/>
</dbReference>
<accession>A0ABZ3EZ51</accession>
<evidence type="ECO:0000256" key="3">
    <source>
        <dbReference type="SAM" id="Phobius"/>
    </source>
</evidence>
<feature type="domain" description="NADPH-dependent FMN reductase-like" evidence="5">
    <location>
        <begin position="1"/>
        <end position="100"/>
    </location>
</feature>
<evidence type="ECO:0000313" key="7">
    <source>
        <dbReference type="Proteomes" id="UP001451571"/>
    </source>
</evidence>
<dbReference type="InterPro" id="IPR036527">
    <property type="entry name" value="SCP2_sterol-bd_dom_sf"/>
</dbReference>
<evidence type="ECO:0000259" key="5">
    <source>
        <dbReference type="Pfam" id="PF03358"/>
    </source>
</evidence>
<feature type="domain" description="SCP2" evidence="4">
    <location>
        <begin position="257"/>
        <end position="336"/>
    </location>
</feature>
<dbReference type="Pfam" id="PF02036">
    <property type="entry name" value="SCP2"/>
    <property type="match status" value="1"/>
</dbReference>
<keyword evidence="7" id="KW-1185">Reference proteome</keyword>
<dbReference type="InterPro" id="IPR029039">
    <property type="entry name" value="Flavoprotein-like_sf"/>
</dbReference>
<protein>
    <submittedName>
        <fullName evidence="6">NAD(P)H-dependent oxidoreductase</fullName>
    </submittedName>
</protein>
<name>A0ABZ3EZ51_9FIRM</name>
<feature type="transmembrane region" description="Helical" evidence="3">
    <location>
        <begin position="359"/>
        <end position="392"/>
    </location>
</feature>
<evidence type="ECO:0000256" key="1">
    <source>
        <dbReference type="ARBA" id="ARBA00022630"/>
    </source>
</evidence>